<dbReference type="AlphaFoldDB" id="A0AAD8GSJ7"/>
<accession>A0AAD8GSJ7</accession>
<dbReference type="SUPFAM" id="SSF49599">
    <property type="entry name" value="TRAF domain-like"/>
    <property type="match status" value="1"/>
</dbReference>
<dbReference type="Proteomes" id="UP001237642">
    <property type="component" value="Unassembled WGS sequence"/>
</dbReference>
<name>A0AAD8GSJ7_9APIA</name>
<reference evidence="2" key="2">
    <citation type="submission" date="2023-05" db="EMBL/GenBank/DDBJ databases">
        <authorList>
            <person name="Schelkunov M.I."/>
        </authorList>
    </citation>
    <scope>NUCLEOTIDE SEQUENCE</scope>
    <source>
        <strain evidence="2">Hsosn_3</strain>
        <tissue evidence="2">Leaf</tissue>
    </source>
</reference>
<dbReference type="Gene3D" id="2.60.210.10">
    <property type="entry name" value="Apoptosis, Tumor Necrosis Factor Receptor Associated Protein 2, Chain A"/>
    <property type="match status" value="2"/>
</dbReference>
<dbReference type="Pfam" id="PF22486">
    <property type="entry name" value="MATH_2"/>
    <property type="match status" value="1"/>
</dbReference>
<dbReference type="PROSITE" id="PS50144">
    <property type="entry name" value="MATH"/>
    <property type="match status" value="1"/>
</dbReference>
<evidence type="ECO:0000259" key="1">
    <source>
        <dbReference type="PROSITE" id="PS50144"/>
    </source>
</evidence>
<feature type="domain" description="MATH" evidence="1">
    <location>
        <begin position="24"/>
        <end position="166"/>
    </location>
</feature>
<dbReference type="InterPro" id="IPR002083">
    <property type="entry name" value="MATH/TRAF_dom"/>
</dbReference>
<sequence>MGSVYAGDDDNEGAILREWRDTPPAHYLIKVQSFSLCSKHGVDQIITNNFQAGQQEWKIILFPNGKDGGKGDHLSIYLMLESTSSLAAGKDVNAIFKFFLFDQIRGKYLTVLQGRAKRFDWLEEDCYSAKFCIGGHLWKLWLCPNGNLEHKESFTEESYHLVWCIN</sequence>
<protein>
    <recommendedName>
        <fullName evidence="1">MATH domain-containing protein</fullName>
    </recommendedName>
</protein>
<dbReference type="PANTHER" id="PTHR46162:SF2">
    <property type="entry name" value="ANKYRIN REPEAT-CONTAINING PROTEIN-RELATED"/>
    <property type="match status" value="1"/>
</dbReference>
<dbReference type="CDD" id="cd00121">
    <property type="entry name" value="MATH"/>
    <property type="match status" value="2"/>
</dbReference>
<evidence type="ECO:0000313" key="3">
    <source>
        <dbReference type="Proteomes" id="UP001237642"/>
    </source>
</evidence>
<evidence type="ECO:0000313" key="2">
    <source>
        <dbReference type="EMBL" id="KAK1354382.1"/>
    </source>
</evidence>
<dbReference type="EMBL" id="JAUIZM010000011">
    <property type="protein sequence ID" value="KAK1354382.1"/>
    <property type="molecule type" value="Genomic_DNA"/>
</dbReference>
<dbReference type="InterPro" id="IPR008974">
    <property type="entry name" value="TRAF-like"/>
</dbReference>
<organism evidence="2 3">
    <name type="scientific">Heracleum sosnowskyi</name>
    <dbReference type="NCBI Taxonomy" id="360622"/>
    <lineage>
        <taxon>Eukaryota</taxon>
        <taxon>Viridiplantae</taxon>
        <taxon>Streptophyta</taxon>
        <taxon>Embryophyta</taxon>
        <taxon>Tracheophyta</taxon>
        <taxon>Spermatophyta</taxon>
        <taxon>Magnoliopsida</taxon>
        <taxon>eudicotyledons</taxon>
        <taxon>Gunneridae</taxon>
        <taxon>Pentapetalae</taxon>
        <taxon>asterids</taxon>
        <taxon>campanulids</taxon>
        <taxon>Apiales</taxon>
        <taxon>Apiaceae</taxon>
        <taxon>Apioideae</taxon>
        <taxon>apioid superclade</taxon>
        <taxon>Tordylieae</taxon>
        <taxon>Tordyliinae</taxon>
        <taxon>Heracleum</taxon>
    </lineage>
</organism>
<dbReference type="PANTHER" id="PTHR46162">
    <property type="entry name" value="TRAF-LIKE FAMILY PROTEIN"/>
    <property type="match status" value="1"/>
</dbReference>
<proteinExistence type="predicted"/>
<keyword evidence="3" id="KW-1185">Reference proteome</keyword>
<reference evidence="2" key="1">
    <citation type="submission" date="2023-02" db="EMBL/GenBank/DDBJ databases">
        <title>Genome of toxic invasive species Heracleum sosnowskyi carries increased number of genes despite the absence of recent whole-genome duplications.</title>
        <authorList>
            <person name="Schelkunov M."/>
            <person name="Shtratnikova V."/>
            <person name="Makarenko M."/>
            <person name="Klepikova A."/>
            <person name="Omelchenko D."/>
            <person name="Novikova G."/>
            <person name="Obukhova E."/>
            <person name="Bogdanov V."/>
            <person name="Penin A."/>
            <person name="Logacheva M."/>
        </authorList>
    </citation>
    <scope>NUCLEOTIDE SEQUENCE</scope>
    <source>
        <strain evidence="2">Hsosn_3</strain>
        <tissue evidence="2">Leaf</tissue>
    </source>
</reference>
<comment type="caution">
    <text evidence="2">The sequence shown here is derived from an EMBL/GenBank/DDBJ whole genome shotgun (WGS) entry which is preliminary data.</text>
</comment>
<gene>
    <name evidence="2" type="ORF">POM88_047638</name>
</gene>